<reference evidence="1 2" key="1">
    <citation type="journal article" date="2014" name="Nature">
        <title>The genome of the recently domesticated crop plant sugar beet (Beta vulgaris).</title>
        <authorList>
            <person name="Dohm J.C."/>
            <person name="Minoche A.E."/>
            <person name="Holtgrawe D."/>
            <person name="Capella-Gutierrez S."/>
            <person name="Zakrzewski F."/>
            <person name="Tafer H."/>
            <person name="Rupp O."/>
            <person name="Sorensen T.R."/>
            <person name="Stracke R."/>
            <person name="Reinhardt R."/>
            <person name="Goesmann A."/>
            <person name="Kraft T."/>
            <person name="Schulz B."/>
            <person name="Stadler P.F."/>
            <person name="Schmidt T."/>
            <person name="Gabaldon T."/>
            <person name="Lehrach H."/>
            <person name="Weisshaar B."/>
            <person name="Himmelbauer H."/>
        </authorList>
    </citation>
    <scope>NUCLEOTIDE SEQUENCE [LARGE SCALE GENOMIC DNA]</scope>
    <source>
        <tissue evidence="1">Taproot</tissue>
    </source>
</reference>
<organism evidence="1 2">
    <name type="scientific">Beta vulgaris subsp. vulgaris</name>
    <name type="common">Beet</name>
    <dbReference type="NCBI Taxonomy" id="3555"/>
    <lineage>
        <taxon>Eukaryota</taxon>
        <taxon>Viridiplantae</taxon>
        <taxon>Streptophyta</taxon>
        <taxon>Embryophyta</taxon>
        <taxon>Tracheophyta</taxon>
        <taxon>Spermatophyta</taxon>
        <taxon>Magnoliopsida</taxon>
        <taxon>eudicotyledons</taxon>
        <taxon>Gunneridae</taxon>
        <taxon>Pentapetalae</taxon>
        <taxon>Caryophyllales</taxon>
        <taxon>Chenopodiaceae</taxon>
        <taxon>Betoideae</taxon>
        <taxon>Beta</taxon>
    </lineage>
</organism>
<name>A0A0J8DZR2_BETVV</name>
<accession>A0A0J8DZR2</accession>
<dbReference type="Gramene" id="KMS96355">
    <property type="protein sequence ID" value="KMS96355"/>
    <property type="gene ID" value="BVRB_9g225920"/>
</dbReference>
<sequence>MCDRFGLPTSLTFILRSLNIRFLAEKERMGWGRGGVTVEATYEGTIFILKYIS</sequence>
<protein>
    <submittedName>
        <fullName evidence="1">Uncharacterized protein</fullName>
    </submittedName>
</protein>
<dbReference type="EMBL" id="KQ090389">
    <property type="protein sequence ID" value="KMS96355.1"/>
    <property type="molecule type" value="Genomic_DNA"/>
</dbReference>
<proteinExistence type="predicted"/>
<gene>
    <name evidence="1" type="ORF">BVRB_9g225920</name>
</gene>
<dbReference type="Proteomes" id="UP000035740">
    <property type="component" value="Unassembled WGS sequence"/>
</dbReference>
<dbReference type="AlphaFoldDB" id="A0A0J8DZR2"/>
<evidence type="ECO:0000313" key="2">
    <source>
        <dbReference type="Proteomes" id="UP000035740"/>
    </source>
</evidence>
<keyword evidence="2" id="KW-1185">Reference proteome</keyword>
<evidence type="ECO:0000313" key="1">
    <source>
        <dbReference type="EMBL" id="KMS96355.1"/>
    </source>
</evidence>